<protein>
    <submittedName>
        <fullName evidence="3">Nickel-dependent lactate racemase</fullName>
    </submittedName>
</protein>
<proteinExistence type="predicted"/>
<gene>
    <name evidence="3" type="primary">larA</name>
    <name evidence="3" type="ORF">FYJ68_07975</name>
</gene>
<dbReference type="NCBIfam" id="NF033504">
    <property type="entry name" value="Ni_dep_LarA"/>
    <property type="match status" value="1"/>
</dbReference>
<comment type="caution">
    <text evidence="3">The sequence shown here is derived from an EMBL/GenBank/DDBJ whole genome shotgun (WGS) entry which is preliminary data.</text>
</comment>
<feature type="domain" description="LarA-like N-terminal" evidence="1">
    <location>
        <begin position="24"/>
        <end position="220"/>
    </location>
</feature>
<dbReference type="Proteomes" id="UP000469325">
    <property type="component" value="Unassembled WGS sequence"/>
</dbReference>
<dbReference type="GO" id="GO:0050043">
    <property type="term" value="F:lactate racemase activity"/>
    <property type="evidence" value="ECO:0007669"/>
    <property type="project" value="InterPro"/>
</dbReference>
<name>A0A6N7XSF3_9ACTN</name>
<dbReference type="InterPro" id="IPR048520">
    <property type="entry name" value="LarA_C"/>
</dbReference>
<evidence type="ECO:0000313" key="4">
    <source>
        <dbReference type="Proteomes" id="UP000469325"/>
    </source>
</evidence>
<reference evidence="3 4" key="1">
    <citation type="submission" date="2019-08" db="EMBL/GenBank/DDBJ databases">
        <title>In-depth cultivation of the pig gut microbiome towards novel bacterial diversity and tailored functional studies.</title>
        <authorList>
            <person name="Wylensek D."/>
            <person name="Hitch T.C.A."/>
            <person name="Clavel T."/>
        </authorList>
    </citation>
    <scope>NUCLEOTIDE SEQUENCE [LARGE SCALE GENOMIC DNA]</scope>
    <source>
        <strain evidence="3 4">CA-Schmier-601-WT-1</strain>
    </source>
</reference>
<dbReference type="InterPro" id="IPR048068">
    <property type="entry name" value="LarA-like"/>
</dbReference>
<organism evidence="3 4">
    <name type="scientific">Olsenella porci</name>
    <dbReference type="NCBI Taxonomy" id="2652279"/>
    <lineage>
        <taxon>Bacteria</taxon>
        <taxon>Bacillati</taxon>
        <taxon>Actinomycetota</taxon>
        <taxon>Coriobacteriia</taxon>
        <taxon>Coriobacteriales</taxon>
        <taxon>Atopobiaceae</taxon>
        <taxon>Olsenella</taxon>
    </lineage>
</organism>
<dbReference type="InterPro" id="IPR018657">
    <property type="entry name" value="LarA-like_N"/>
</dbReference>
<dbReference type="Gene3D" id="3.40.50.11440">
    <property type="match status" value="1"/>
</dbReference>
<evidence type="ECO:0000259" key="2">
    <source>
        <dbReference type="Pfam" id="PF21113"/>
    </source>
</evidence>
<evidence type="ECO:0000259" key="1">
    <source>
        <dbReference type="Pfam" id="PF09861"/>
    </source>
</evidence>
<dbReference type="PANTHER" id="PTHR33171">
    <property type="entry name" value="LAR_N DOMAIN-CONTAINING PROTEIN"/>
    <property type="match status" value="1"/>
</dbReference>
<accession>A0A6N7XSF3</accession>
<evidence type="ECO:0000313" key="3">
    <source>
        <dbReference type="EMBL" id="MST73045.1"/>
    </source>
</evidence>
<sequence>MRTIGDEGRGHSSAQTVEVDLGIGERTQHLSLPAASVIEVMHANDVTFGATGRTVVEESLRNPIGTPRLRDVARGSGSVCVITSDVTRPLPTATLLPPVMDELHAAGVRDDQVLLAIALGSHRPQTEDELRRIMGEYYGRLRVLNGDSKGLVHYGTTSHGTPVDILEEVAHADVRVALGNVEYHYFAGYSGGAKAIMPGVSTFEAIQANHSMMVDPAAHSGNMESPVRLDLEEACRMVGLDFIVNVVLDEERNVVYCASGDFVRAQRDACRQLDRLYGCELHERADVVVVSQGGAPKDLNLYQLQKALDNAKHPVRDGGVIVLVGSCAEGLGQQTFERWMLEANTPQDVVDHLRREFKLGGHKAAAVAQILLRASIYLVSDLPDDLVRSCFMTPFPTVQNAVDTAMREQRKRLGREPRVLVMPHGGSTLPLMRVPGDEPK</sequence>
<dbReference type="InterPro" id="IPR047926">
    <property type="entry name" value="Ni_dep_LarA"/>
</dbReference>
<dbReference type="EMBL" id="VUNC01000006">
    <property type="protein sequence ID" value="MST73045.1"/>
    <property type="molecule type" value="Genomic_DNA"/>
</dbReference>
<dbReference type="Gene3D" id="3.90.226.30">
    <property type="match status" value="1"/>
</dbReference>
<feature type="domain" description="Lactate racemase C-terminal" evidence="2">
    <location>
        <begin position="283"/>
        <end position="427"/>
    </location>
</feature>
<dbReference type="InterPro" id="IPR043166">
    <property type="entry name" value="LarA-like_C"/>
</dbReference>
<dbReference type="AlphaFoldDB" id="A0A6N7XSF3"/>
<dbReference type="Pfam" id="PF21113">
    <property type="entry name" value="LarA_C"/>
    <property type="match status" value="1"/>
</dbReference>
<keyword evidence="4" id="KW-1185">Reference proteome</keyword>
<dbReference type="Pfam" id="PF09861">
    <property type="entry name" value="Lar_N"/>
    <property type="match status" value="1"/>
</dbReference>
<dbReference type="PANTHER" id="PTHR33171:SF17">
    <property type="entry name" value="LARA-LIKE N-TERMINAL DOMAIN-CONTAINING PROTEIN"/>
    <property type="match status" value="1"/>
</dbReference>